<evidence type="ECO:0000313" key="2">
    <source>
        <dbReference type="Proteomes" id="UP001497444"/>
    </source>
</evidence>
<protein>
    <recommendedName>
        <fullName evidence="3">UBA domain-containing protein</fullName>
    </recommendedName>
</protein>
<dbReference type="EMBL" id="OZ020101">
    <property type="protein sequence ID" value="CAK9274095.1"/>
    <property type="molecule type" value="Genomic_DNA"/>
</dbReference>
<gene>
    <name evidence="1" type="ORF">CSSPJE1EN1_LOCUS19573</name>
</gene>
<proteinExistence type="predicted"/>
<reference evidence="1" key="1">
    <citation type="submission" date="2024-02" db="EMBL/GenBank/DDBJ databases">
        <authorList>
            <consortium name="ELIXIR-Norway"/>
            <consortium name="Elixir Norway"/>
        </authorList>
    </citation>
    <scope>NUCLEOTIDE SEQUENCE</scope>
</reference>
<name>A0ABP0X6U4_9BRYO</name>
<evidence type="ECO:0008006" key="3">
    <source>
        <dbReference type="Google" id="ProtNLM"/>
    </source>
</evidence>
<accession>A0ABP0X6U4</accession>
<keyword evidence="2" id="KW-1185">Reference proteome</keyword>
<sequence length="234" mass="26110">MDKDSECNALRQVLEERCPGAKFRGDDIKKLMDAGYDTETALAAASKDSLDRILPTRPGVVDVLVKSFSQPARTPLGTEETPARAILTPQEHDESVVPAMLTWALSLYLGPAVSEMSTSIRIGGFLLDVFYLCDLITKVSQEQFMLIDLETVAASPFPLPEGFQYFRAWSIEMLEGSFYTPMSDMYQLGRLLKKDVHWMTEISESALQFIRKLTSKKCTAAMALSDPWLSDPIL</sequence>
<dbReference type="Proteomes" id="UP001497444">
    <property type="component" value="Chromosome 6"/>
</dbReference>
<evidence type="ECO:0000313" key="1">
    <source>
        <dbReference type="EMBL" id="CAK9274095.1"/>
    </source>
</evidence>
<organism evidence="1 2">
    <name type="scientific">Sphagnum jensenii</name>
    <dbReference type="NCBI Taxonomy" id="128206"/>
    <lineage>
        <taxon>Eukaryota</taxon>
        <taxon>Viridiplantae</taxon>
        <taxon>Streptophyta</taxon>
        <taxon>Embryophyta</taxon>
        <taxon>Bryophyta</taxon>
        <taxon>Sphagnophytina</taxon>
        <taxon>Sphagnopsida</taxon>
        <taxon>Sphagnales</taxon>
        <taxon>Sphagnaceae</taxon>
        <taxon>Sphagnum</taxon>
    </lineage>
</organism>